<dbReference type="AlphaFoldDB" id="A0A9D1A4E8"/>
<evidence type="ECO:0000313" key="8">
    <source>
        <dbReference type="Proteomes" id="UP000824250"/>
    </source>
</evidence>
<evidence type="ECO:0000256" key="3">
    <source>
        <dbReference type="ARBA" id="ARBA00022692"/>
    </source>
</evidence>
<reference evidence="7" key="2">
    <citation type="journal article" date="2021" name="PeerJ">
        <title>Extensive microbial diversity within the chicken gut microbiome revealed by metagenomics and culture.</title>
        <authorList>
            <person name="Gilroy R."/>
            <person name="Ravi A."/>
            <person name="Getino M."/>
            <person name="Pursley I."/>
            <person name="Horton D.L."/>
            <person name="Alikhan N.F."/>
            <person name="Baker D."/>
            <person name="Gharbi K."/>
            <person name="Hall N."/>
            <person name="Watson M."/>
            <person name="Adriaenssens E.M."/>
            <person name="Foster-Nyarko E."/>
            <person name="Jarju S."/>
            <person name="Secka A."/>
            <person name="Antonio M."/>
            <person name="Oren A."/>
            <person name="Chaudhuri R.R."/>
            <person name="La Ragione R."/>
            <person name="Hildebrand F."/>
            <person name="Pallen M.J."/>
        </authorList>
    </citation>
    <scope>NUCLEOTIDE SEQUENCE</scope>
    <source>
        <strain evidence="7">CHK180-2868</strain>
    </source>
</reference>
<dbReference type="Pfam" id="PF02653">
    <property type="entry name" value="BPD_transp_2"/>
    <property type="match status" value="1"/>
</dbReference>
<dbReference type="CDD" id="cd06580">
    <property type="entry name" value="TM_PBP1_transp_TpRbsC_like"/>
    <property type="match status" value="1"/>
</dbReference>
<keyword evidence="4 6" id="KW-1133">Transmembrane helix</keyword>
<feature type="transmembrane region" description="Helical" evidence="6">
    <location>
        <begin position="154"/>
        <end position="173"/>
    </location>
</feature>
<comment type="caution">
    <text evidence="7">The sequence shown here is derived from an EMBL/GenBank/DDBJ whole genome shotgun (WGS) entry which is preliminary data.</text>
</comment>
<accession>A0A9D1A4E8</accession>
<feature type="transmembrane region" description="Helical" evidence="6">
    <location>
        <begin position="284"/>
        <end position="301"/>
    </location>
</feature>
<protein>
    <submittedName>
        <fullName evidence="7">ABC transporter permease</fullName>
    </submittedName>
</protein>
<organism evidence="7 8">
    <name type="scientific">Candidatus Copromonas faecavium</name>
    <name type="common">nom. illeg.</name>
    <dbReference type="NCBI Taxonomy" id="2840740"/>
    <lineage>
        <taxon>Bacteria</taxon>
        <taxon>Bacillati</taxon>
        <taxon>Bacillota</taxon>
        <taxon>Clostridia</taxon>
        <taxon>Lachnospirales</taxon>
        <taxon>Lachnospiraceae</taxon>
        <taxon>Candidatus Copromonas (nom. illeg.)</taxon>
    </lineage>
</organism>
<evidence type="ECO:0000256" key="5">
    <source>
        <dbReference type="ARBA" id="ARBA00023136"/>
    </source>
</evidence>
<keyword evidence="3 6" id="KW-0812">Transmembrane</keyword>
<dbReference type="GO" id="GO:0022857">
    <property type="term" value="F:transmembrane transporter activity"/>
    <property type="evidence" value="ECO:0007669"/>
    <property type="project" value="InterPro"/>
</dbReference>
<feature type="transmembrane region" description="Helical" evidence="6">
    <location>
        <begin position="240"/>
        <end position="264"/>
    </location>
</feature>
<reference evidence="7" key="1">
    <citation type="submission" date="2020-10" db="EMBL/GenBank/DDBJ databases">
        <authorList>
            <person name="Gilroy R."/>
        </authorList>
    </citation>
    <scope>NUCLEOTIDE SEQUENCE</scope>
    <source>
        <strain evidence="7">CHK180-2868</strain>
    </source>
</reference>
<feature type="transmembrane region" description="Helical" evidence="6">
    <location>
        <begin position="204"/>
        <end position="228"/>
    </location>
</feature>
<evidence type="ECO:0000256" key="1">
    <source>
        <dbReference type="ARBA" id="ARBA00004651"/>
    </source>
</evidence>
<feature type="transmembrane region" description="Helical" evidence="6">
    <location>
        <begin position="45"/>
        <end position="64"/>
    </location>
</feature>
<dbReference type="PANTHER" id="PTHR43370">
    <property type="entry name" value="SUGAR ABC TRANSPORTER INTEGRAL MEMBRANE PROTEIN-RELATED"/>
    <property type="match status" value="1"/>
</dbReference>
<keyword evidence="5 6" id="KW-0472">Membrane</keyword>
<evidence type="ECO:0000256" key="6">
    <source>
        <dbReference type="SAM" id="Phobius"/>
    </source>
</evidence>
<sequence length="318" mass="33636">MDVLQDIIRTLSLPDFYFAMFRSATPVLLTTLGAMVASRAGTNNIALEGTMLISAFVGVVVSAFTQSALIGFLGAVFAGFVVSNILAYFVLKLNSNSVISGIALNTFASGGTIFVLYLITGEKGASTSLPSLTLPSVTIPFVKDIPVIGQVLSGHHVLTYAGLILVAVIWYMFKYTRLGMHIRAVGESPDAAESVGIPVKRVKYIALSISGILTGMAGAFLSMGYVGLFSSGMTAGRGYIALATQAIAAGNAVVGMLASLLFGFCQSMANYLQSSSIPLQFIQLMPYLIIIIAYTVYCAMVENRKKKKQMKAAAGKQT</sequence>
<dbReference type="InterPro" id="IPR001851">
    <property type="entry name" value="ABC_transp_permease"/>
</dbReference>
<dbReference type="EMBL" id="DVGC01000032">
    <property type="protein sequence ID" value="HIR05514.1"/>
    <property type="molecule type" value="Genomic_DNA"/>
</dbReference>
<evidence type="ECO:0000256" key="4">
    <source>
        <dbReference type="ARBA" id="ARBA00022989"/>
    </source>
</evidence>
<dbReference type="Proteomes" id="UP000824250">
    <property type="component" value="Unassembled WGS sequence"/>
</dbReference>
<evidence type="ECO:0000256" key="2">
    <source>
        <dbReference type="ARBA" id="ARBA00022475"/>
    </source>
</evidence>
<feature type="transmembrane region" description="Helical" evidence="6">
    <location>
        <begin position="70"/>
        <end position="91"/>
    </location>
</feature>
<keyword evidence="2" id="KW-1003">Cell membrane</keyword>
<dbReference type="PANTHER" id="PTHR43370:SF1">
    <property type="entry name" value="GUANOSINE ABC TRANSPORTER PERMEASE PROTEIN NUPQ"/>
    <property type="match status" value="1"/>
</dbReference>
<dbReference type="GO" id="GO:0005886">
    <property type="term" value="C:plasma membrane"/>
    <property type="evidence" value="ECO:0007669"/>
    <property type="project" value="UniProtKB-SubCell"/>
</dbReference>
<proteinExistence type="predicted"/>
<evidence type="ECO:0000313" key="7">
    <source>
        <dbReference type="EMBL" id="HIR05514.1"/>
    </source>
</evidence>
<name>A0A9D1A4E8_9FIRM</name>
<gene>
    <name evidence="7" type="ORF">IAB28_06055</name>
</gene>
<feature type="transmembrane region" description="Helical" evidence="6">
    <location>
        <begin position="16"/>
        <end position="38"/>
    </location>
</feature>
<feature type="transmembrane region" description="Helical" evidence="6">
    <location>
        <begin position="98"/>
        <end position="119"/>
    </location>
</feature>
<comment type="subcellular location">
    <subcellularLocation>
        <location evidence="1">Cell membrane</location>
        <topology evidence="1">Multi-pass membrane protein</topology>
    </subcellularLocation>
</comment>